<name>A0A4U0TYH0_9PEZI</name>
<protein>
    <recommendedName>
        <fullName evidence="2">Acyltransferase 3 domain-containing protein</fullName>
    </recommendedName>
</protein>
<keyword evidence="1" id="KW-1133">Transmembrane helix</keyword>
<dbReference type="AlphaFoldDB" id="A0A4U0TYH0"/>
<dbReference type="PANTHER" id="PTHR23028">
    <property type="entry name" value="ACETYLTRANSFERASE"/>
    <property type="match status" value="1"/>
</dbReference>
<dbReference type="GO" id="GO:0016747">
    <property type="term" value="F:acyltransferase activity, transferring groups other than amino-acyl groups"/>
    <property type="evidence" value="ECO:0007669"/>
    <property type="project" value="InterPro"/>
</dbReference>
<sequence length="479" mass="53537">MDDTSSDDPSSANVAVSQTATATSVGGTFQDLETGHGARPSATQPARKQGLPHLDGLRGVAAFMVYMAHWMSYWYDCDNGFCYGFGYHDSNRLFSTLPFVRVFFTGGNPAVAIFFVLSGYVLSISPLRMMLNDEPFPKIRESLVSASIRRPLRLFIPPICMSLLMALALQLPFGLAPWLSWPEAQSNIMTELGTWLTETFIVLNPFVDSGPFGRWFRYDPPTWTIAVEFKGSIVVFFLIGVFSLARPKLRPYLLFGTGLLFAVIYEWALSMFVAGVLLALNDLASLDTAFLKRLTPTTRTVTFHALFFIGWYFLSQPTGMREIELALATPGWNLLTSLTPSNYLEYWRFYEIPGAALLVYGVLRISWLQQFLASRPLRYLGRVSFSFYLVHIPFLWTVGDRICRVLGRYKFAEEPQHWYDGVLAIPDVGPVGLTTGFVISQAIILPMNLALGEVGTKMLDQPSVVAGRWVVAKLRGGKS</sequence>
<evidence type="ECO:0000313" key="3">
    <source>
        <dbReference type="EMBL" id="TKA27142.1"/>
    </source>
</evidence>
<comment type="caution">
    <text evidence="3">The sequence shown here is derived from an EMBL/GenBank/DDBJ whole genome shotgun (WGS) entry which is preliminary data.</text>
</comment>
<gene>
    <name evidence="3" type="ORF">B0A50_04479</name>
</gene>
<keyword evidence="1" id="KW-0812">Transmembrane</keyword>
<feature type="transmembrane region" description="Helical" evidence="1">
    <location>
        <begin position="110"/>
        <end position="131"/>
    </location>
</feature>
<feature type="domain" description="Acyltransferase 3" evidence="2">
    <location>
        <begin position="54"/>
        <end position="404"/>
    </location>
</feature>
<feature type="transmembrane region" description="Helical" evidence="1">
    <location>
        <begin position="349"/>
        <end position="367"/>
    </location>
</feature>
<dbReference type="EMBL" id="NAJL01000024">
    <property type="protein sequence ID" value="TKA27142.1"/>
    <property type="molecule type" value="Genomic_DNA"/>
</dbReference>
<reference evidence="3 4" key="1">
    <citation type="submission" date="2017-03" db="EMBL/GenBank/DDBJ databases">
        <title>Genomes of endolithic fungi from Antarctica.</title>
        <authorList>
            <person name="Coleine C."/>
            <person name="Masonjones S."/>
            <person name="Stajich J.E."/>
        </authorList>
    </citation>
    <scope>NUCLEOTIDE SEQUENCE [LARGE SCALE GENOMIC DNA]</scope>
    <source>
        <strain evidence="3 4">CCFEE 6315</strain>
    </source>
</reference>
<evidence type="ECO:0000256" key="1">
    <source>
        <dbReference type="SAM" id="Phobius"/>
    </source>
</evidence>
<accession>A0A4U0TYH0</accession>
<feature type="transmembrane region" description="Helical" evidence="1">
    <location>
        <begin position="252"/>
        <end position="277"/>
    </location>
</feature>
<dbReference type="Pfam" id="PF01757">
    <property type="entry name" value="Acyl_transf_3"/>
    <property type="match status" value="1"/>
</dbReference>
<dbReference type="PANTHER" id="PTHR23028:SF134">
    <property type="entry name" value="PUTATIVE (AFU_ORTHOLOGUE AFUA_4G08520)-RELATED"/>
    <property type="match status" value="1"/>
</dbReference>
<keyword evidence="4" id="KW-1185">Reference proteome</keyword>
<evidence type="ECO:0000313" key="4">
    <source>
        <dbReference type="Proteomes" id="UP000308549"/>
    </source>
</evidence>
<feature type="transmembrane region" description="Helical" evidence="1">
    <location>
        <begin position="297"/>
        <end position="314"/>
    </location>
</feature>
<dbReference type="Proteomes" id="UP000308549">
    <property type="component" value="Unassembled WGS sequence"/>
</dbReference>
<evidence type="ECO:0000259" key="2">
    <source>
        <dbReference type="Pfam" id="PF01757"/>
    </source>
</evidence>
<dbReference type="OrthoDB" id="5405781at2759"/>
<dbReference type="InterPro" id="IPR002656">
    <property type="entry name" value="Acyl_transf_3_dom"/>
</dbReference>
<feature type="transmembrane region" description="Helical" evidence="1">
    <location>
        <begin position="152"/>
        <end position="173"/>
    </location>
</feature>
<proteinExistence type="predicted"/>
<organism evidence="3 4">
    <name type="scientific">Salinomyces thailandicus</name>
    <dbReference type="NCBI Taxonomy" id="706561"/>
    <lineage>
        <taxon>Eukaryota</taxon>
        <taxon>Fungi</taxon>
        <taxon>Dikarya</taxon>
        <taxon>Ascomycota</taxon>
        <taxon>Pezizomycotina</taxon>
        <taxon>Dothideomycetes</taxon>
        <taxon>Dothideomycetidae</taxon>
        <taxon>Mycosphaerellales</taxon>
        <taxon>Teratosphaeriaceae</taxon>
        <taxon>Salinomyces</taxon>
    </lineage>
</organism>
<dbReference type="InterPro" id="IPR050879">
    <property type="entry name" value="Acyltransferase_3"/>
</dbReference>
<keyword evidence="1" id="KW-0472">Membrane</keyword>
<feature type="transmembrane region" description="Helical" evidence="1">
    <location>
        <begin position="223"/>
        <end position="245"/>
    </location>
</feature>